<organism evidence="1 2">
    <name type="scientific">Halobacillus trueperi</name>
    <dbReference type="NCBI Taxonomy" id="156205"/>
    <lineage>
        <taxon>Bacteria</taxon>
        <taxon>Bacillati</taxon>
        <taxon>Bacillota</taxon>
        <taxon>Bacilli</taxon>
        <taxon>Bacillales</taxon>
        <taxon>Bacillaceae</taxon>
        <taxon>Halobacillus</taxon>
    </lineage>
</organism>
<proteinExistence type="predicted"/>
<dbReference type="EMBL" id="QTLC01000073">
    <property type="protein sequence ID" value="RDY67626.1"/>
    <property type="molecule type" value="Genomic_DNA"/>
</dbReference>
<comment type="caution">
    <text evidence="1">The sequence shown here is derived from an EMBL/GenBank/DDBJ whole genome shotgun (WGS) entry which is preliminary data.</text>
</comment>
<protein>
    <submittedName>
        <fullName evidence="1">Uncharacterized protein</fullName>
    </submittedName>
</protein>
<accession>A0A3D8VE23</accession>
<dbReference type="Proteomes" id="UP000257032">
    <property type="component" value="Unassembled WGS sequence"/>
</dbReference>
<evidence type="ECO:0000313" key="1">
    <source>
        <dbReference type="EMBL" id="RDY67626.1"/>
    </source>
</evidence>
<dbReference type="AlphaFoldDB" id="A0A3D8VE23"/>
<reference evidence="1 2" key="1">
    <citation type="submission" date="2018-08" db="EMBL/GenBank/DDBJ databases">
        <title>Genome sequence of strict halophilic Halobacillus trueperi SS1 isolated from Lunsu, a salty water body of North West Himalayas.</title>
        <authorList>
            <person name="Gupta S."/>
            <person name="Sharma P."/>
            <person name="Dev K."/>
            <person name="Baumler D."/>
            <person name="Sourirajan A."/>
        </authorList>
    </citation>
    <scope>NUCLEOTIDE SEQUENCE [LARGE SCALE GENOMIC DNA]</scope>
    <source>
        <strain evidence="1 2">SS1</strain>
    </source>
</reference>
<sequence length="64" mass="7311">MKEKRITLSKHLLLSGKMPVECKQFLEKTASSPLLLFSTFSTVEEEESSFPTVHPHPSKEFHPI</sequence>
<name>A0A3D8VE23_9BACI</name>
<gene>
    <name evidence="1" type="ORF">DXT76_19020</name>
</gene>
<evidence type="ECO:0000313" key="2">
    <source>
        <dbReference type="Proteomes" id="UP000257032"/>
    </source>
</evidence>